<evidence type="ECO:0000259" key="1">
    <source>
        <dbReference type="Pfam" id="PF01425"/>
    </source>
</evidence>
<dbReference type="EMBL" id="JAGMUV010000002">
    <property type="protein sequence ID" value="KAH7171369.1"/>
    <property type="molecule type" value="Genomic_DNA"/>
</dbReference>
<keyword evidence="3" id="KW-1185">Reference proteome</keyword>
<dbReference type="PANTHER" id="PTHR42678:SF37">
    <property type="entry name" value="AMIDASE C869.01-RELATED"/>
    <property type="match status" value="1"/>
</dbReference>
<dbReference type="AlphaFoldDB" id="A0A9P9FS58"/>
<dbReference type="InterPro" id="IPR023631">
    <property type="entry name" value="Amidase_dom"/>
</dbReference>
<organism evidence="2 3">
    <name type="scientific">Dactylonectria macrodidyma</name>
    <dbReference type="NCBI Taxonomy" id="307937"/>
    <lineage>
        <taxon>Eukaryota</taxon>
        <taxon>Fungi</taxon>
        <taxon>Dikarya</taxon>
        <taxon>Ascomycota</taxon>
        <taxon>Pezizomycotina</taxon>
        <taxon>Sordariomycetes</taxon>
        <taxon>Hypocreomycetidae</taxon>
        <taxon>Hypocreales</taxon>
        <taxon>Nectriaceae</taxon>
        <taxon>Dactylonectria</taxon>
    </lineage>
</organism>
<protein>
    <submittedName>
        <fullName evidence="2">Amidase</fullName>
    </submittedName>
</protein>
<feature type="domain" description="Amidase" evidence="1">
    <location>
        <begin position="37"/>
        <end position="326"/>
    </location>
</feature>
<dbReference type="SUPFAM" id="SSF75304">
    <property type="entry name" value="Amidase signature (AS) enzymes"/>
    <property type="match status" value="1"/>
</dbReference>
<name>A0A9P9FS58_9HYPO</name>
<dbReference type="Proteomes" id="UP000738349">
    <property type="component" value="Unassembled WGS sequence"/>
</dbReference>
<proteinExistence type="predicted"/>
<evidence type="ECO:0000313" key="2">
    <source>
        <dbReference type="EMBL" id="KAH7171369.1"/>
    </source>
</evidence>
<dbReference type="Pfam" id="PF01425">
    <property type="entry name" value="Amidase"/>
    <property type="match status" value="1"/>
</dbReference>
<sequence>MTDQQLSMPLCCGIDIQDLSINTLQNYLSDGKFTSVDLVSCYLERIHRLNGRLRAVIEVNPDAVDIASRLDSERRAGGLQGPLHGIPFLVKDNIATHDKMQTTAGSSVLIGTVVTEDATVVSKLREAGAVLLGHANMSEWAAMRSSYYSEGYSSRGGQGRNPYNLAEHPGGTSSGSAIAVTTNMCAFSLGTETDGSVIFPADRNGIVGIKPTVGRTSCRGVIPESRHFDVVGTLGKTTHDAAVVLGAILEPEDQDKTSPSIESFVCTKSALQGARFGMPWKRVWGTVFENAKKTNQSRVLKDVISKIRAAGSEVVEGADFPSAETIIPPDGWDWDYPSTLGHPEQSEFTVIRTDFYNDVRKYLSTLSANPSKIVGLEDIVSYNKEHADEEGGLPGRHGAWPTGQDNFERVLEFQGIEDGTYKHALSFIRKKSRQEGIDAALQTGGSRLDGLLVPVQADSGVACQVAAKAGYPMITVPVGTDVDGVPFGIGIIQTAGQESLLVKYGSAIEDLLQARTHPEFRNLDADNYMYVGVDPSDTSSTLPEGADTAALRADL</sequence>
<dbReference type="Gene3D" id="3.90.1300.10">
    <property type="entry name" value="Amidase signature (AS) domain"/>
    <property type="match status" value="1"/>
</dbReference>
<dbReference type="PANTHER" id="PTHR42678">
    <property type="entry name" value="AMIDASE"/>
    <property type="match status" value="1"/>
</dbReference>
<reference evidence="2" key="1">
    <citation type="journal article" date="2021" name="Nat. Commun.">
        <title>Genetic determinants of endophytism in the Arabidopsis root mycobiome.</title>
        <authorList>
            <person name="Mesny F."/>
            <person name="Miyauchi S."/>
            <person name="Thiergart T."/>
            <person name="Pickel B."/>
            <person name="Atanasova L."/>
            <person name="Karlsson M."/>
            <person name="Huettel B."/>
            <person name="Barry K.W."/>
            <person name="Haridas S."/>
            <person name="Chen C."/>
            <person name="Bauer D."/>
            <person name="Andreopoulos W."/>
            <person name="Pangilinan J."/>
            <person name="LaButti K."/>
            <person name="Riley R."/>
            <person name="Lipzen A."/>
            <person name="Clum A."/>
            <person name="Drula E."/>
            <person name="Henrissat B."/>
            <person name="Kohler A."/>
            <person name="Grigoriev I.V."/>
            <person name="Martin F.M."/>
            <person name="Hacquard S."/>
        </authorList>
    </citation>
    <scope>NUCLEOTIDE SEQUENCE</scope>
    <source>
        <strain evidence="2">MPI-CAGE-AT-0147</strain>
    </source>
</reference>
<gene>
    <name evidence="2" type="ORF">EDB81DRAFT_197043</name>
</gene>
<evidence type="ECO:0000313" key="3">
    <source>
        <dbReference type="Proteomes" id="UP000738349"/>
    </source>
</evidence>
<accession>A0A9P9FS58</accession>
<dbReference type="InterPro" id="IPR036928">
    <property type="entry name" value="AS_sf"/>
</dbReference>
<dbReference type="OrthoDB" id="566138at2759"/>
<comment type="caution">
    <text evidence="2">The sequence shown here is derived from an EMBL/GenBank/DDBJ whole genome shotgun (WGS) entry which is preliminary data.</text>
</comment>